<dbReference type="EMBL" id="JAHRIN010036593">
    <property type="protein sequence ID" value="MEQ2204517.1"/>
    <property type="molecule type" value="Genomic_DNA"/>
</dbReference>
<organism evidence="2 3">
    <name type="scientific">Xenoophorus captivus</name>
    <dbReference type="NCBI Taxonomy" id="1517983"/>
    <lineage>
        <taxon>Eukaryota</taxon>
        <taxon>Metazoa</taxon>
        <taxon>Chordata</taxon>
        <taxon>Craniata</taxon>
        <taxon>Vertebrata</taxon>
        <taxon>Euteleostomi</taxon>
        <taxon>Actinopterygii</taxon>
        <taxon>Neopterygii</taxon>
        <taxon>Teleostei</taxon>
        <taxon>Neoteleostei</taxon>
        <taxon>Acanthomorphata</taxon>
        <taxon>Ovalentaria</taxon>
        <taxon>Atherinomorphae</taxon>
        <taxon>Cyprinodontiformes</taxon>
        <taxon>Goodeidae</taxon>
        <taxon>Xenoophorus</taxon>
    </lineage>
</organism>
<evidence type="ECO:0000313" key="3">
    <source>
        <dbReference type="Proteomes" id="UP001434883"/>
    </source>
</evidence>
<comment type="caution">
    <text evidence="2">The sequence shown here is derived from an EMBL/GenBank/DDBJ whole genome shotgun (WGS) entry which is preliminary data.</text>
</comment>
<keyword evidence="3" id="KW-1185">Reference proteome</keyword>
<dbReference type="Proteomes" id="UP001434883">
    <property type="component" value="Unassembled WGS sequence"/>
</dbReference>
<proteinExistence type="predicted"/>
<protein>
    <submittedName>
        <fullName evidence="2">Uncharacterized protein</fullName>
    </submittedName>
</protein>
<evidence type="ECO:0000256" key="1">
    <source>
        <dbReference type="SAM" id="MobiDB-lite"/>
    </source>
</evidence>
<feature type="compositionally biased region" description="Basic and acidic residues" evidence="1">
    <location>
        <begin position="82"/>
        <end position="91"/>
    </location>
</feature>
<evidence type="ECO:0000313" key="2">
    <source>
        <dbReference type="EMBL" id="MEQ2204517.1"/>
    </source>
</evidence>
<name>A0ABV0RAK3_9TELE</name>
<feature type="region of interest" description="Disordered" evidence="1">
    <location>
        <begin position="58"/>
        <end position="96"/>
    </location>
</feature>
<reference evidence="2 3" key="1">
    <citation type="submission" date="2021-06" db="EMBL/GenBank/DDBJ databases">
        <authorList>
            <person name="Palmer J.M."/>
        </authorList>
    </citation>
    <scope>NUCLEOTIDE SEQUENCE [LARGE SCALE GENOMIC DNA]</scope>
    <source>
        <strain evidence="2 3">XC_2019</strain>
        <tissue evidence="2">Muscle</tissue>
    </source>
</reference>
<gene>
    <name evidence="2" type="ORF">XENOCAPTIV_014388</name>
</gene>
<accession>A0ABV0RAK3</accession>
<sequence length="143" mass="16193">MWAFHNIWSVFTNYSLENSIKVVVIVWQKSRVCVSNYVTWKCTFVSVTRTVEGLLSTATKSNKGQVDPAPEAATQKASPQVSHKEITEVDPQRPPGWVNNRRIHACTRTYKLHTERSQAGIQTQDLLGNNCTTIQPNIYFVAK</sequence>